<organism evidence="2 3">
    <name type="scientific">Mycena rosella</name>
    <name type="common">Pink bonnet</name>
    <name type="synonym">Agaricus rosellus</name>
    <dbReference type="NCBI Taxonomy" id="1033263"/>
    <lineage>
        <taxon>Eukaryota</taxon>
        <taxon>Fungi</taxon>
        <taxon>Dikarya</taxon>
        <taxon>Basidiomycota</taxon>
        <taxon>Agaricomycotina</taxon>
        <taxon>Agaricomycetes</taxon>
        <taxon>Agaricomycetidae</taxon>
        <taxon>Agaricales</taxon>
        <taxon>Marasmiineae</taxon>
        <taxon>Mycenaceae</taxon>
        <taxon>Mycena</taxon>
    </lineage>
</organism>
<feature type="signal peptide" evidence="1">
    <location>
        <begin position="1"/>
        <end position="23"/>
    </location>
</feature>
<keyword evidence="1" id="KW-0732">Signal</keyword>
<dbReference type="AlphaFoldDB" id="A0AAD7CPK0"/>
<dbReference type="Proteomes" id="UP001221757">
    <property type="component" value="Unassembled WGS sequence"/>
</dbReference>
<comment type="caution">
    <text evidence="2">The sequence shown here is derived from an EMBL/GenBank/DDBJ whole genome shotgun (WGS) entry which is preliminary data.</text>
</comment>
<proteinExistence type="predicted"/>
<evidence type="ECO:0000256" key="1">
    <source>
        <dbReference type="SAM" id="SignalP"/>
    </source>
</evidence>
<evidence type="ECO:0000313" key="3">
    <source>
        <dbReference type="Proteomes" id="UP001221757"/>
    </source>
</evidence>
<protein>
    <submittedName>
        <fullName evidence="2">Uncharacterized protein</fullName>
    </submittedName>
</protein>
<gene>
    <name evidence="2" type="ORF">B0H17DRAFT_373120</name>
</gene>
<sequence length="88" mass="8863">MQAKFTSLSVVLSALFASQLVGAVPCPILFCPAAVCSLGQTAEVVPGHCCPSCVPCPILPCPLPICADGSTPVTQPGECCPSCVGESR</sequence>
<reference evidence="2" key="1">
    <citation type="submission" date="2023-03" db="EMBL/GenBank/DDBJ databases">
        <title>Massive genome expansion in bonnet fungi (Mycena s.s.) driven by repeated elements and novel gene families across ecological guilds.</title>
        <authorList>
            <consortium name="Lawrence Berkeley National Laboratory"/>
            <person name="Harder C.B."/>
            <person name="Miyauchi S."/>
            <person name="Viragh M."/>
            <person name="Kuo A."/>
            <person name="Thoen E."/>
            <person name="Andreopoulos B."/>
            <person name="Lu D."/>
            <person name="Skrede I."/>
            <person name="Drula E."/>
            <person name="Henrissat B."/>
            <person name="Morin E."/>
            <person name="Kohler A."/>
            <person name="Barry K."/>
            <person name="LaButti K."/>
            <person name="Morin E."/>
            <person name="Salamov A."/>
            <person name="Lipzen A."/>
            <person name="Mereny Z."/>
            <person name="Hegedus B."/>
            <person name="Baldrian P."/>
            <person name="Stursova M."/>
            <person name="Weitz H."/>
            <person name="Taylor A."/>
            <person name="Grigoriev I.V."/>
            <person name="Nagy L.G."/>
            <person name="Martin F."/>
            <person name="Kauserud H."/>
        </authorList>
    </citation>
    <scope>NUCLEOTIDE SEQUENCE</scope>
    <source>
        <strain evidence="2">CBHHK067</strain>
    </source>
</reference>
<accession>A0AAD7CPK0</accession>
<dbReference type="EMBL" id="JARKIE010000300">
    <property type="protein sequence ID" value="KAJ7656584.1"/>
    <property type="molecule type" value="Genomic_DNA"/>
</dbReference>
<feature type="chain" id="PRO_5042186107" evidence="1">
    <location>
        <begin position="24"/>
        <end position="88"/>
    </location>
</feature>
<evidence type="ECO:0000313" key="2">
    <source>
        <dbReference type="EMBL" id="KAJ7656584.1"/>
    </source>
</evidence>
<name>A0AAD7CPK0_MYCRO</name>
<keyword evidence="3" id="KW-1185">Reference proteome</keyword>